<dbReference type="PROSITE" id="PS50006">
    <property type="entry name" value="FHA_DOMAIN"/>
    <property type="match status" value="1"/>
</dbReference>
<evidence type="ECO:0000259" key="2">
    <source>
        <dbReference type="PROSITE" id="PS50006"/>
    </source>
</evidence>
<dbReference type="InterPro" id="IPR001482">
    <property type="entry name" value="T2SS/T4SS_dom"/>
</dbReference>
<reference evidence="3 4" key="1">
    <citation type="submission" date="2020-02" db="EMBL/GenBank/DDBJ databases">
        <title>Pelistega sp. NLN82 were isolated from wild rodents of the Hainan Island.</title>
        <authorList>
            <person name="Niu N."/>
            <person name="Zhou J."/>
        </authorList>
    </citation>
    <scope>NUCLEOTIDE SEQUENCE [LARGE SCALE GENOMIC DNA]</scope>
    <source>
        <strain evidence="3 4">NLN82</strain>
    </source>
</reference>
<comment type="similarity">
    <text evidence="1">Belongs to the GSP E family.</text>
</comment>
<dbReference type="SMART" id="SM00240">
    <property type="entry name" value="FHA"/>
    <property type="match status" value="1"/>
</dbReference>
<dbReference type="Proteomes" id="UP000477651">
    <property type="component" value="Unassembled WGS sequence"/>
</dbReference>
<dbReference type="InterPro" id="IPR027417">
    <property type="entry name" value="P-loop_NTPase"/>
</dbReference>
<dbReference type="PANTHER" id="PTHR30486">
    <property type="entry name" value="TWITCHING MOTILITY PROTEIN PILT"/>
    <property type="match status" value="1"/>
</dbReference>
<feature type="domain" description="FHA" evidence="2">
    <location>
        <begin position="21"/>
        <end position="70"/>
    </location>
</feature>
<dbReference type="EMBL" id="JAAGYR010000003">
    <property type="protein sequence ID" value="NEN75202.1"/>
    <property type="molecule type" value="Genomic_DNA"/>
</dbReference>
<dbReference type="CDD" id="cd00060">
    <property type="entry name" value="FHA"/>
    <property type="match status" value="1"/>
</dbReference>
<dbReference type="Pfam" id="PF00498">
    <property type="entry name" value="FHA"/>
    <property type="match status" value="1"/>
</dbReference>
<dbReference type="Gene3D" id="2.60.200.20">
    <property type="match status" value="1"/>
</dbReference>
<dbReference type="PANTHER" id="PTHR30486:SF15">
    <property type="entry name" value="TYPE II_IV SECRETION SYSTEM ATPASE"/>
    <property type="match status" value="1"/>
</dbReference>
<keyword evidence="4" id="KW-1185">Reference proteome</keyword>
<evidence type="ECO:0000313" key="3">
    <source>
        <dbReference type="EMBL" id="NEN75202.1"/>
    </source>
</evidence>
<evidence type="ECO:0000313" key="4">
    <source>
        <dbReference type="Proteomes" id="UP000477651"/>
    </source>
</evidence>
<dbReference type="InterPro" id="IPR008984">
    <property type="entry name" value="SMAD_FHA_dom_sf"/>
</dbReference>
<accession>A0A6L9Y423</accession>
<dbReference type="Pfam" id="PF00437">
    <property type="entry name" value="T2SSE"/>
    <property type="match status" value="1"/>
</dbReference>
<protein>
    <submittedName>
        <fullName evidence="3">Flp pilus assembly complex ATPase component</fullName>
    </submittedName>
</protein>
<dbReference type="InterPro" id="IPR000253">
    <property type="entry name" value="FHA_dom"/>
</dbReference>
<dbReference type="SUPFAM" id="SSF52540">
    <property type="entry name" value="P-loop containing nucleoside triphosphate hydrolases"/>
    <property type="match status" value="1"/>
</dbReference>
<dbReference type="AlphaFoldDB" id="A0A6L9Y423"/>
<name>A0A6L9Y423_9BURK</name>
<dbReference type="Gene3D" id="3.30.450.380">
    <property type="match status" value="1"/>
</dbReference>
<dbReference type="GO" id="GO:0016887">
    <property type="term" value="F:ATP hydrolysis activity"/>
    <property type="evidence" value="ECO:0007669"/>
    <property type="project" value="InterPro"/>
</dbReference>
<proteinExistence type="inferred from homology"/>
<dbReference type="Gene3D" id="3.40.50.300">
    <property type="entry name" value="P-loop containing nucleotide triphosphate hydrolases"/>
    <property type="match status" value="1"/>
</dbReference>
<comment type="caution">
    <text evidence="3">The sequence shown here is derived from an EMBL/GenBank/DDBJ whole genome shotgun (WGS) entry which is preliminary data.</text>
</comment>
<dbReference type="InterPro" id="IPR050921">
    <property type="entry name" value="T4SS_GSP_E_ATPase"/>
</dbReference>
<sequence length="553" mass="61727">MQVEIRFEDGTVQYENICFPYHIGRTKEMQLVIRSWRIGKHHASIIMKEGEVFIEDFGSLAGTLLNGERIHLGGPLKVGDEIIMGPCLMIIKSIHDPISIPVETAPLLSTDELQEHHNVNQTVKEDCLRERELYHRQRLHALLLEALDLRRRDIASMSDQVLRAEVDSLLRKIIDDDTEIGLSFDKEVLRQQVLDEAVGLGPLEPLLKDATVTEIMVNRFDEIYVEKKGLLEKTDTIFSSEKAVIGVIDRIVAPIGRRIDESSPMVDARLLDGSRVNAVIPPIAIKGASITIRKFAQHRPKMQELIQLGSLDEAMATFLNLCVKHRMNMIVSGGTGSGKTTLLNILSNCIPENERLVTIEDAAELKLNHAHLVCLEARPANVEGKGMVSIRDLVRNALRMRPDRIIVGECRGAEAFDTLVAMNTGHAGSLTTLHANSTRDALSRLETMIMMANMDLPLSAIREHIASSIHFIVQQTRLSNGRRVIASIAEVDGLESGVIKTQELFHYDRKGAFVGRGIMPHHFDVLKQSGIEQISPELFNQYTPIKQATTAML</sequence>
<dbReference type="CDD" id="cd01130">
    <property type="entry name" value="VirB11-like_ATPase"/>
    <property type="match status" value="1"/>
</dbReference>
<evidence type="ECO:0000256" key="1">
    <source>
        <dbReference type="ARBA" id="ARBA00006611"/>
    </source>
</evidence>
<dbReference type="SUPFAM" id="SSF49879">
    <property type="entry name" value="SMAD/FHA domain"/>
    <property type="match status" value="1"/>
</dbReference>
<gene>
    <name evidence="3" type="primary">cpaF</name>
    <name evidence="3" type="ORF">F9B74_02520</name>
</gene>
<dbReference type="RefSeq" id="WP_163763918.1">
    <property type="nucleotide sequence ID" value="NZ_JAAGYR010000003.1"/>
</dbReference>
<organism evidence="3 4">
    <name type="scientific">Pelistega ratti</name>
    <dbReference type="NCBI Taxonomy" id="2652177"/>
    <lineage>
        <taxon>Bacteria</taxon>
        <taxon>Pseudomonadati</taxon>
        <taxon>Pseudomonadota</taxon>
        <taxon>Betaproteobacteria</taxon>
        <taxon>Burkholderiales</taxon>
        <taxon>Alcaligenaceae</taxon>
        <taxon>Pelistega</taxon>
    </lineage>
</organism>